<dbReference type="InterPro" id="IPR000489">
    <property type="entry name" value="Pterin-binding_dom"/>
</dbReference>
<organism evidence="2 3">
    <name type="scientific">Hyperthermus butylicus (strain DSM 5456 / JCM 9403 / PLM1-5)</name>
    <dbReference type="NCBI Taxonomy" id="415426"/>
    <lineage>
        <taxon>Archaea</taxon>
        <taxon>Thermoproteota</taxon>
        <taxon>Thermoprotei</taxon>
        <taxon>Desulfurococcales</taxon>
        <taxon>Pyrodictiaceae</taxon>
        <taxon>Hyperthermus</taxon>
    </lineage>
</organism>
<accession>A2BKZ6</accession>
<name>A2BKZ6_HYPBU</name>
<evidence type="ECO:0000313" key="2">
    <source>
        <dbReference type="EMBL" id="ABM80657.1"/>
    </source>
</evidence>
<dbReference type="GO" id="GO:0042558">
    <property type="term" value="P:pteridine-containing compound metabolic process"/>
    <property type="evidence" value="ECO:0007669"/>
    <property type="project" value="InterPro"/>
</dbReference>
<dbReference type="InterPro" id="IPR025595">
    <property type="entry name" value="PterinBD-DUF4346"/>
</dbReference>
<dbReference type="OrthoDB" id="70327at2157"/>
<dbReference type="Pfam" id="PF14251">
    <property type="entry name" value="PterinBD-DUF4346"/>
    <property type="match status" value="1"/>
</dbReference>
<dbReference type="AlphaFoldDB" id="A2BKZ6"/>
<protein>
    <submittedName>
        <fullName evidence="2">Conserved archaeal protein</fullName>
    </submittedName>
</protein>
<dbReference type="SUPFAM" id="SSF51717">
    <property type="entry name" value="Dihydropteroate synthetase-like"/>
    <property type="match status" value="1"/>
</dbReference>
<dbReference type="Proteomes" id="UP000002593">
    <property type="component" value="Chromosome"/>
</dbReference>
<dbReference type="eggNOG" id="arCOG01978">
    <property type="taxonomic scope" value="Archaea"/>
</dbReference>
<dbReference type="EMBL" id="CP000493">
    <property type="protein sequence ID" value="ABM80657.1"/>
    <property type="molecule type" value="Genomic_DNA"/>
</dbReference>
<dbReference type="EnsemblBacteria" id="ABM80657">
    <property type="protein sequence ID" value="ABM80657"/>
    <property type="gene ID" value="Hbut_0804"/>
</dbReference>
<keyword evidence="3" id="KW-1185">Reference proteome</keyword>
<dbReference type="PROSITE" id="PS50972">
    <property type="entry name" value="PTERIN_BINDING"/>
    <property type="match status" value="1"/>
</dbReference>
<dbReference type="RefSeq" id="WP_011821975.1">
    <property type="nucleotide sequence ID" value="NC_008818.1"/>
</dbReference>
<dbReference type="GeneID" id="4782013"/>
<proteinExistence type="predicted"/>
<dbReference type="STRING" id="415426.Hbut_0804"/>
<dbReference type="InterPro" id="IPR011005">
    <property type="entry name" value="Dihydropteroate_synth-like_sf"/>
</dbReference>
<dbReference type="HOGENOM" id="CLU_041129_0_0_2"/>
<feature type="domain" description="Pterin-binding" evidence="1">
    <location>
        <begin position="136"/>
        <end position="372"/>
    </location>
</feature>
<evidence type="ECO:0000259" key="1">
    <source>
        <dbReference type="PROSITE" id="PS50972"/>
    </source>
</evidence>
<sequence length="523" mass="57283">MKVAIVTGRRATSFLRDIARELSKRIGWTVDVVAVPVEVAALIPREALEQTIERLDCSYDMVIVPGTLPYSLDEIRAPDCLTIVKGPIDPTDLLILAELGEEGLRELRENRVLSPELVAGRWLEELKRHHNETLSIEVCGVRVPVRPPPIVVAAELYYRPGLSIADRVEQLLSMGADIVVMGFGADIDPGEAMEVVRTAARIAGQVAIDSPDKKLVARAVKEGYACLAFTASEASKLLDLLPRGSSVVVAPYRADYSVPSNPHERVALLQRLVREARSRGLTPIADPLVEPPGHGFAKSVTAYILASEVIDTPLLAGIANVYELVDADSHGQIAVLTQLYGEAGASIMLVTEESRKSRFAVAEAAIAATLTGLSLLKKRPPKELGLGLFYAKEKRPRKGVPLASKPERVYDASKLAAWVSFRQDRLGNHLIAVEGGVIRDLYIGSRGIVEVRGRRAEDIYKAITYLGLASEPSHYAYLGYELCKAELALELELSYVQEEPLITPPWKNALIYSVREKRPRRLG</sequence>
<dbReference type="KEGG" id="hbu:Hbut_0804"/>
<evidence type="ECO:0000313" key="3">
    <source>
        <dbReference type="Proteomes" id="UP000002593"/>
    </source>
</evidence>
<reference evidence="2 3" key="1">
    <citation type="journal article" date="2007" name="Archaea">
        <title>The genome of Hyperthermus butylicus: a sulfur-reducing, peptide fermenting, neutrophilic Crenarchaeote growing up to 108 degrees C.</title>
        <authorList>
            <person name="Brugger K."/>
            <person name="Chen L."/>
            <person name="Stark M."/>
            <person name="Zibat A."/>
            <person name="Redder P."/>
            <person name="Ruepp A."/>
            <person name="Awayez M."/>
            <person name="She Q."/>
            <person name="Garrett R.A."/>
            <person name="Klenk H.P."/>
        </authorList>
    </citation>
    <scope>NUCLEOTIDE SEQUENCE [LARGE SCALE GENOMIC DNA]</scope>
    <source>
        <strain evidence="3">DSM 5456 / JCM 9403 / PLM1-5</strain>
    </source>
</reference>
<gene>
    <name evidence="2" type="ordered locus">Hbut_0804</name>
</gene>